<feature type="compositionally biased region" description="Polar residues" evidence="2">
    <location>
        <begin position="488"/>
        <end position="498"/>
    </location>
</feature>
<evidence type="ECO:0000313" key="3">
    <source>
        <dbReference type="EMBL" id="PSR76102.1"/>
    </source>
</evidence>
<organism evidence="3 4">
    <name type="scientific">Hermanssonia centrifuga</name>
    <dbReference type="NCBI Taxonomy" id="98765"/>
    <lineage>
        <taxon>Eukaryota</taxon>
        <taxon>Fungi</taxon>
        <taxon>Dikarya</taxon>
        <taxon>Basidiomycota</taxon>
        <taxon>Agaricomycotina</taxon>
        <taxon>Agaricomycetes</taxon>
        <taxon>Polyporales</taxon>
        <taxon>Meruliaceae</taxon>
        <taxon>Hermanssonia</taxon>
    </lineage>
</organism>
<evidence type="ECO:0000256" key="2">
    <source>
        <dbReference type="SAM" id="MobiDB-lite"/>
    </source>
</evidence>
<proteinExistence type="predicted"/>
<evidence type="ECO:0000256" key="1">
    <source>
        <dbReference type="SAM" id="Coils"/>
    </source>
</evidence>
<reference evidence="3 4" key="1">
    <citation type="submission" date="2018-02" db="EMBL/GenBank/DDBJ databases">
        <title>Genome sequence of the basidiomycete white-rot fungus Phlebia centrifuga.</title>
        <authorList>
            <person name="Granchi Z."/>
            <person name="Peng M."/>
            <person name="de Vries R.P."/>
            <person name="Hilden K."/>
            <person name="Makela M.R."/>
            <person name="Grigoriev I."/>
            <person name="Riley R."/>
        </authorList>
    </citation>
    <scope>NUCLEOTIDE SEQUENCE [LARGE SCALE GENOMIC DNA]</scope>
    <source>
        <strain evidence="3 4">FBCC195</strain>
    </source>
</reference>
<accession>A0A2R6NSY1</accession>
<dbReference type="OrthoDB" id="2143914at2759"/>
<feature type="region of interest" description="Disordered" evidence="2">
    <location>
        <begin position="212"/>
        <end position="278"/>
    </location>
</feature>
<feature type="compositionally biased region" description="Low complexity" evidence="2">
    <location>
        <begin position="733"/>
        <end position="746"/>
    </location>
</feature>
<feature type="coiled-coil region" evidence="1">
    <location>
        <begin position="87"/>
        <end position="114"/>
    </location>
</feature>
<keyword evidence="4" id="KW-1185">Reference proteome</keyword>
<protein>
    <submittedName>
        <fullName evidence="3">Uncharacterized protein</fullName>
    </submittedName>
</protein>
<feature type="compositionally biased region" description="Polar residues" evidence="2">
    <location>
        <begin position="344"/>
        <end position="356"/>
    </location>
</feature>
<dbReference type="STRING" id="98765.A0A2R6NSY1"/>
<evidence type="ECO:0000313" key="4">
    <source>
        <dbReference type="Proteomes" id="UP000186601"/>
    </source>
</evidence>
<feature type="compositionally biased region" description="Basic and acidic residues" evidence="2">
    <location>
        <begin position="691"/>
        <end position="708"/>
    </location>
</feature>
<gene>
    <name evidence="3" type="ORF">PHLCEN_2v8690</name>
</gene>
<dbReference type="EMBL" id="MLYV02000862">
    <property type="protein sequence ID" value="PSR76102.1"/>
    <property type="molecule type" value="Genomic_DNA"/>
</dbReference>
<dbReference type="AlphaFoldDB" id="A0A2R6NSY1"/>
<feature type="compositionally biased region" description="Basic residues" evidence="2">
    <location>
        <begin position="467"/>
        <end position="485"/>
    </location>
</feature>
<feature type="region of interest" description="Disordered" evidence="2">
    <location>
        <begin position="816"/>
        <end position="853"/>
    </location>
</feature>
<feature type="region of interest" description="Disordered" evidence="2">
    <location>
        <begin position="314"/>
        <end position="398"/>
    </location>
</feature>
<feature type="compositionally biased region" description="Acidic residues" evidence="2">
    <location>
        <begin position="665"/>
        <end position="676"/>
    </location>
</feature>
<feature type="compositionally biased region" description="Low complexity" evidence="2">
    <location>
        <begin position="255"/>
        <end position="271"/>
    </location>
</feature>
<dbReference type="Proteomes" id="UP000186601">
    <property type="component" value="Unassembled WGS sequence"/>
</dbReference>
<feature type="region of interest" description="Disordered" evidence="2">
    <location>
        <begin position="149"/>
        <end position="194"/>
    </location>
</feature>
<feature type="compositionally biased region" description="Basic and acidic residues" evidence="2">
    <location>
        <begin position="823"/>
        <end position="834"/>
    </location>
</feature>
<comment type="caution">
    <text evidence="3">The sequence shown here is derived from an EMBL/GenBank/DDBJ whole genome shotgun (WGS) entry which is preliminary data.</text>
</comment>
<feature type="compositionally biased region" description="Basic and acidic residues" evidence="2">
    <location>
        <begin position="781"/>
        <end position="792"/>
    </location>
</feature>
<feature type="compositionally biased region" description="Low complexity" evidence="2">
    <location>
        <begin position="361"/>
        <end position="387"/>
    </location>
</feature>
<name>A0A2R6NSY1_9APHY</name>
<feature type="compositionally biased region" description="Basic and acidic residues" evidence="2">
    <location>
        <begin position="174"/>
        <end position="190"/>
    </location>
</feature>
<sequence length="853" mass="92532">MDERPQRTAVERELAAIIVHLTSKPVPDALQLAAQADTIAQLTLQREYLLREKEDATRRFNAERDAWHRTAQALVSQRSAAEYITKEDVVDRQVTRLEDENKALKQKLSLTTHRMSVLESELFHLRPLLVMEDPTPSTSTESFSFPSLSVPPLAHVHANPRAERQAMRRRVRKEVKEREAWKERERDRDSIGTVSGRDEEEIVVSTFQQVLQSQAQTAHRPSHPYYRTSKEREMDLAHPTPRRTRPTPSSLANTPSSSKLTIPSSSSLLPSMQTARGRGPLMTDARAECILLAARTVGKRRAGIMAGILKEKESVKTEKDEETEKEDSVASTVSGTGRKRSGRNVGTTQDPITQGPNEAEPSTLASSSSSLPTPSPSRPLKTSSSTPAMSPSHPGGPLAYAALPGVNTVPHVLYVNPMPLTSAGAGASTGAMPVLVPWPPSPTVHQSPTPKREGNEVERGKVGGARGRGRGRGRGKGRGRGRGASRRQQVQQTASETPGHTPPSPSQREGLDSLLSAARTLAVVVDEEQQRDDDGSGTDGHGGDDGTFGDQERETTPTPRRTSLRRHASLLDVPIPAPKRRKVVVGQESSIEIRETSPARSATAVPPSRTSVVGERILSALDVLADQAEKERRPMSTPGRTESGGRNASPHLFSPPSRDPRADEREEEEEEEEESVEQAVDMNGALPMSDVRSERSAQRRDKGKERSSSVHSEGSHPGADAAVWSLSVPPPLRYSSPSSSSSSSPSHLRRPPVVPERTGSPWRTAASPRRSYHYGTTLADISERKDGSRRTDGGGVAVDMDSMGALAETARPPLLHATLGVRPPEEAAHKEPERTVNGTQSGAAYGPAKRAVT</sequence>
<feature type="compositionally biased region" description="Basic and acidic residues" evidence="2">
    <location>
        <begin position="450"/>
        <end position="461"/>
    </location>
</feature>
<keyword evidence="1" id="KW-0175">Coiled coil</keyword>
<feature type="region of interest" description="Disordered" evidence="2">
    <location>
        <begin position="437"/>
        <end position="798"/>
    </location>
</feature>